<evidence type="ECO:0000259" key="2">
    <source>
        <dbReference type="Pfam" id="PF13358"/>
    </source>
</evidence>
<name>A0AA39HSF0_9BILA</name>
<dbReference type="AlphaFoldDB" id="A0AA39HSF0"/>
<evidence type="ECO:0000313" key="3">
    <source>
        <dbReference type="EMBL" id="KAK0411217.1"/>
    </source>
</evidence>
<dbReference type="EMBL" id="JAUCMV010000003">
    <property type="protein sequence ID" value="KAK0411217.1"/>
    <property type="molecule type" value="Genomic_DNA"/>
</dbReference>
<protein>
    <recommendedName>
        <fullName evidence="2">Tc1-like transposase DDE domain-containing protein</fullName>
    </recommendedName>
</protein>
<evidence type="ECO:0000313" key="4">
    <source>
        <dbReference type="Proteomes" id="UP001175271"/>
    </source>
</evidence>
<gene>
    <name evidence="3" type="ORF">QR680_005546</name>
</gene>
<reference evidence="3" key="1">
    <citation type="submission" date="2023-06" db="EMBL/GenBank/DDBJ databases">
        <title>Genomic analysis of the entomopathogenic nematode Steinernema hermaphroditum.</title>
        <authorList>
            <person name="Schwarz E.M."/>
            <person name="Heppert J.K."/>
            <person name="Baniya A."/>
            <person name="Schwartz H.T."/>
            <person name="Tan C.-H."/>
            <person name="Antoshechkin I."/>
            <person name="Sternberg P.W."/>
            <person name="Goodrich-Blair H."/>
            <person name="Dillman A.R."/>
        </authorList>
    </citation>
    <scope>NUCLEOTIDE SEQUENCE</scope>
    <source>
        <strain evidence="3">PS9179</strain>
        <tissue evidence="3">Whole animal</tissue>
    </source>
</reference>
<keyword evidence="4" id="KW-1185">Reference proteome</keyword>
<sequence>MVKLSKSKCSRARLVAFARQSYSRKRAIEKEESRRLAQCEAEELKNALADANQQLMLTHQEISLLRRDNEAQIVRICELEQKVLSNALPRRVNFPSLPTFSVGSVYCDKSRAIIKRVALCARLFLEAARIEMSPIVFTTRLTGIGIKTVREIVQGDLNIAARSVVDGTFWYKMPSCGLKTQNVSKTERWRRLAAALDEQTRNLIVRTIDDLHRSEKPVTVANVIEALTEDIDHPVGRTTVLGILHGLGYGYKKIDNRVCLYDDPRIVSARKMYIERIDALRRQGYSFYYVDETWCFKGMKHRRDWCSNLSPHEKKAAGLCSGPNTPANRGKRIIVLDAIGLNGFVQGALRIYSGKHEDGDYHKEMNSEVFESYMQDLLRILKEQEPLAKICIIFDNASYHSRSQEQLPTTQWRKPAIVQFLNLHEIPYDPAALRLELLQTAKDWVAQREDQVRRRRVDEMCANEGVVLLRLPPYHAQLNPIELAWGWLKGEMRKIIRSTDNTERIAELLRAQVQLLPEDHARNYFKHVSNVETEFKLFDMVDDDHIVLSRAESQSHLSLLELCD</sequence>
<dbReference type="PANTHER" id="PTHR33939">
    <property type="entry name" value="PROTEIN CBG22215"/>
    <property type="match status" value="1"/>
</dbReference>
<feature type="coiled-coil region" evidence="1">
    <location>
        <begin position="27"/>
        <end position="61"/>
    </location>
</feature>
<dbReference type="Gene3D" id="3.30.420.10">
    <property type="entry name" value="Ribonuclease H-like superfamily/Ribonuclease H"/>
    <property type="match status" value="1"/>
</dbReference>
<dbReference type="PANTHER" id="PTHR33939:SF1">
    <property type="entry name" value="DUF4371 DOMAIN-CONTAINING PROTEIN"/>
    <property type="match status" value="1"/>
</dbReference>
<accession>A0AA39HSF0</accession>
<dbReference type="InterPro" id="IPR036397">
    <property type="entry name" value="RNaseH_sf"/>
</dbReference>
<organism evidence="3 4">
    <name type="scientific">Steinernema hermaphroditum</name>
    <dbReference type="NCBI Taxonomy" id="289476"/>
    <lineage>
        <taxon>Eukaryota</taxon>
        <taxon>Metazoa</taxon>
        <taxon>Ecdysozoa</taxon>
        <taxon>Nematoda</taxon>
        <taxon>Chromadorea</taxon>
        <taxon>Rhabditida</taxon>
        <taxon>Tylenchina</taxon>
        <taxon>Panagrolaimomorpha</taxon>
        <taxon>Strongyloidoidea</taxon>
        <taxon>Steinernematidae</taxon>
        <taxon>Steinernema</taxon>
    </lineage>
</organism>
<feature type="domain" description="Tc1-like transposase DDE" evidence="2">
    <location>
        <begin position="361"/>
        <end position="498"/>
    </location>
</feature>
<dbReference type="Proteomes" id="UP001175271">
    <property type="component" value="Unassembled WGS sequence"/>
</dbReference>
<dbReference type="GO" id="GO:0003676">
    <property type="term" value="F:nucleic acid binding"/>
    <property type="evidence" value="ECO:0007669"/>
    <property type="project" value="InterPro"/>
</dbReference>
<proteinExistence type="predicted"/>
<evidence type="ECO:0000256" key="1">
    <source>
        <dbReference type="SAM" id="Coils"/>
    </source>
</evidence>
<keyword evidence="1" id="KW-0175">Coiled coil</keyword>
<dbReference type="InterPro" id="IPR038717">
    <property type="entry name" value="Tc1-like_DDE_dom"/>
</dbReference>
<comment type="caution">
    <text evidence="3">The sequence shown here is derived from an EMBL/GenBank/DDBJ whole genome shotgun (WGS) entry which is preliminary data.</text>
</comment>
<dbReference type="Pfam" id="PF13358">
    <property type="entry name" value="DDE_3"/>
    <property type="match status" value="1"/>
</dbReference>